<protein>
    <submittedName>
        <fullName evidence="5">Site-specific integrase</fullName>
    </submittedName>
</protein>
<keyword evidence="1" id="KW-0238">DNA-binding</keyword>
<dbReference type="EMBL" id="CP042425">
    <property type="protein sequence ID" value="QEL14730.1"/>
    <property type="molecule type" value="Genomic_DNA"/>
</dbReference>
<keyword evidence="6" id="KW-1185">Reference proteome</keyword>
<dbReference type="Proteomes" id="UP000324974">
    <property type="component" value="Chromosome"/>
</dbReference>
<dbReference type="AlphaFoldDB" id="A0A5C1A7M2"/>
<dbReference type="Pfam" id="PF00589">
    <property type="entry name" value="Phage_integrase"/>
    <property type="match status" value="1"/>
</dbReference>
<dbReference type="GO" id="GO:0003677">
    <property type="term" value="F:DNA binding"/>
    <property type="evidence" value="ECO:0007669"/>
    <property type="project" value="UniProtKB-KW"/>
</dbReference>
<dbReference type="PANTHER" id="PTHR30349">
    <property type="entry name" value="PHAGE INTEGRASE-RELATED"/>
    <property type="match status" value="1"/>
</dbReference>
<dbReference type="InterPro" id="IPR002104">
    <property type="entry name" value="Integrase_catalytic"/>
</dbReference>
<proteinExistence type="predicted"/>
<feature type="compositionally biased region" description="Basic residues" evidence="3">
    <location>
        <begin position="114"/>
        <end position="126"/>
    </location>
</feature>
<feature type="domain" description="Tyr recombinase" evidence="4">
    <location>
        <begin position="180"/>
        <end position="355"/>
    </location>
</feature>
<sequence length="359" mass="40809">MARKPSIWFREQTGWYMTTYRGEQIKLSTDKKEAEKAFHTLLASEEPQEETGGLRPSFHKLADLFLQEAARTKEPETVKVQTVYLQSFCDFIGKRKATDIKVHHVTEWLISHNKPGKARGPRKRKAKPEGSPEPVRFQSWGESTRTTARSILRACLNWAFTEGYIASNPLAKLKRGSYARRERILTADERKKVREWLPEGVREFIIALEKTGARPFSELAKVTAEMIDWPSGTITFLKHKTAKKGKKRVVYLTEELQAVLRKLAESHPTGPIFRTRTGIAWGKGTVSKWMRKVEKALGIPRLNPYAWRHTYITDSLAKGMSADIVAELVGNSPATISKYYSHLDQKGDTLREAAKRAAG</sequence>
<evidence type="ECO:0000313" key="5">
    <source>
        <dbReference type="EMBL" id="QEL14730.1"/>
    </source>
</evidence>
<evidence type="ECO:0000256" key="1">
    <source>
        <dbReference type="ARBA" id="ARBA00023125"/>
    </source>
</evidence>
<dbReference type="Gene3D" id="1.10.150.130">
    <property type="match status" value="1"/>
</dbReference>
<reference evidence="6" key="1">
    <citation type="submission" date="2019-08" db="EMBL/GenBank/DDBJ databases">
        <title>Limnoglobus roseus gen. nov., sp. nov., a novel freshwater planctomycete with a giant genome from the family Gemmataceae.</title>
        <authorList>
            <person name="Kulichevskaya I.S."/>
            <person name="Naumoff D.G."/>
            <person name="Miroshnikov K."/>
            <person name="Ivanova A."/>
            <person name="Philippov D.A."/>
            <person name="Hakobyan A."/>
            <person name="Rijpstra I.C."/>
            <person name="Sinninghe Damste J.S."/>
            <person name="Liesack W."/>
            <person name="Dedysh S.N."/>
        </authorList>
    </citation>
    <scope>NUCLEOTIDE SEQUENCE [LARGE SCALE GENOMIC DNA]</scope>
    <source>
        <strain evidence="6">PX52</strain>
    </source>
</reference>
<dbReference type="GO" id="GO:0015074">
    <property type="term" value="P:DNA integration"/>
    <property type="evidence" value="ECO:0007669"/>
    <property type="project" value="InterPro"/>
</dbReference>
<gene>
    <name evidence="5" type="ORF">PX52LOC_01624</name>
</gene>
<dbReference type="GO" id="GO:0006310">
    <property type="term" value="P:DNA recombination"/>
    <property type="evidence" value="ECO:0007669"/>
    <property type="project" value="UniProtKB-KW"/>
</dbReference>
<evidence type="ECO:0000313" key="6">
    <source>
        <dbReference type="Proteomes" id="UP000324974"/>
    </source>
</evidence>
<dbReference type="RefSeq" id="WP_149109605.1">
    <property type="nucleotide sequence ID" value="NZ_CP042425.1"/>
</dbReference>
<dbReference type="SUPFAM" id="SSF56349">
    <property type="entry name" value="DNA breaking-rejoining enzymes"/>
    <property type="match status" value="1"/>
</dbReference>
<accession>A0A5C1A7M2</accession>
<evidence type="ECO:0000256" key="2">
    <source>
        <dbReference type="ARBA" id="ARBA00023172"/>
    </source>
</evidence>
<keyword evidence="2" id="KW-0233">DNA recombination</keyword>
<dbReference type="PROSITE" id="PS51898">
    <property type="entry name" value="TYR_RECOMBINASE"/>
    <property type="match status" value="1"/>
</dbReference>
<organism evidence="5 6">
    <name type="scientific">Limnoglobus roseus</name>
    <dbReference type="NCBI Taxonomy" id="2598579"/>
    <lineage>
        <taxon>Bacteria</taxon>
        <taxon>Pseudomonadati</taxon>
        <taxon>Planctomycetota</taxon>
        <taxon>Planctomycetia</taxon>
        <taxon>Gemmatales</taxon>
        <taxon>Gemmataceae</taxon>
        <taxon>Limnoglobus</taxon>
    </lineage>
</organism>
<dbReference type="Gene3D" id="1.10.443.10">
    <property type="entry name" value="Intergrase catalytic core"/>
    <property type="match status" value="1"/>
</dbReference>
<dbReference type="InterPro" id="IPR011010">
    <property type="entry name" value="DNA_brk_join_enz"/>
</dbReference>
<dbReference type="OrthoDB" id="279197at2"/>
<evidence type="ECO:0000259" key="4">
    <source>
        <dbReference type="PROSITE" id="PS51898"/>
    </source>
</evidence>
<evidence type="ECO:0000256" key="3">
    <source>
        <dbReference type="SAM" id="MobiDB-lite"/>
    </source>
</evidence>
<dbReference type="CDD" id="cd00397">
    <property type="entry name" value="DNA_BRE_C"/>
    <property type="match status" value="1"/>
</dbReference>
<name>A0A5C1A7M2_9BACT</name>
<dbReference type="InterPro" id="IPR050090">
    <property type="entry name" value="Tyrosine_recombinase_XerCD"/>
</dbReference>
<dbReference type="KEGG" id="lrs:PX52LOC_01624"/>
<dbReference type="InterPro" id="IPR013762">
    <property type="entry name" value="Integrase-like_cat_sf"/>
</dbReference>
<feature type="region of interest" description="Disordered" evidence="3">
    <location>
        <begin position="113"/>
        <end position="140"/>
    </location>
</feature>
<dbReference type="InterPro" id="IPR010998">
    <property type="entry name" value="Integrase_recombinase_N"/>
</dbReference>